<protein>
    <recommendedName>
        <fullName evidence="3">Protein-PII uridylyltransferase N-terminal domain-containing protein</fullName>
    </recommendedName>
</protein>
<dbReference type="EMBL" id="JSWE01000227">
    <property type="protein sequence ID" value="KIE04117.1"/>
    <property type="molecule type" value="Genomic_DNA"/>
</dbReference>
<dbReference type="Proteomes" id="UP000031258">
    <property type="component" value="Unassembled WGS sequence"/>
</dbReference>
<dbReference type="RefSeq" id="WP_039459454.1">
    <property type="nucleotide sequence ID" value="NZ_JSWE01000227.1"/>
</dbReference>
<keyword evidence="2" id="KW-1185">Reference proteome</keyword>
<evidence type="ECO:0000313" key="1">
    <source>
        <dbReference type="EMBL" id="KIE04117.1"/>
    </source>
</evidence>
<organism evidence="1 2">
    <name type="scientific">Candidatus Jidaibacter acanthamoebae</name>
    <dbReference type="NCBI Taxonomy" id="86105"/>
    <lineage>
        <taxon>Bacteria</taxon>
        <taxon>Pseudomonadati</taxon>
        <taxon>Pseudomonadota</taxon>
        <taxon>Alphaproteobacteria</taxon>
        <taxon>Rickettsiales</taxon>
        <taxon>Candidatus Midichloriaceae</taxon>
        <taxon>Candidatus Jidaibacter</taxon>
    </lineage>
</organism>
<dbReference type="PANTHER" id="PTHR19959:SF119">
    <property type="entry name" value="FUNGAL LIPASE-LIKE DOMAIN-CONTAINING PROTEIN"/>
    <property type="match status" value="1"/>
</dbReference>
<gene>
    <name evidence="1" type="ORF">NF27_JJ00010</name>
</gene>
<evidence type="ECO:0008006" key="3">
    <source>
        <dbReference type="Google" id="ProtNLM"/>
    </source>
</evidence>
<dbReference type="AlphaFoldDB" id="A0A0C1MQ83"/>
<name>A0A0C1MQ83_9RICK</name>
<feature type="non-terminal residue" evidence="1">
    <location>
        <position position="402"/>
    </location>
</feature>
<accession>A0A0C1MQ83</accession>
<comment type="caution">
    <text evidence="1">The sequence shown here is derived from an EMBL/GenBank/DDBJ whole genome shotgun (WGS) entry which is preliminary data.</text>
</comment>
<evidence type="ECO:0000313" key="2">
    <source>
        <dbReference type="Proteomes" id="UP000031258"/>
    </source>
</evidence>
<reference evidence="1 2" key="1">
    <citation type="submission" date="2014-11" db="EMBL/GenBank/DDBJ databases">
        <title>A Rickettsiales Symbiont of Amoebae With Ancient Features.</title>
        <authorList>
            <person name="Schulz F."/>
            <person name="Martijn J."/>
            <person name="Wascher F."/>
            <person name="Kostanjsek R."/>
            <person name="Ettema T.J."/>
            <person name="Horn M."/>
        </authorList>
    </citation>
    <scope>NUCLEOTIDE SEQUENCE [LARGE SCALE GENOMIC DNA]</scope>
    <source>
        <strain evidence="1 2">UWC36</strain>
    </source>
</reference>
<dbReference type="PANTHER" id="PTHR19959">
    <property type="entry name" value="KINESIN LIGHT CHAIN"/>
    <property type="match status" value="1"/>
</dbReference>
<sequence length="402" mass="46349">MQQRESSQNGALDLELPQLIESIIEHVNKLDTEGNMEESLQKIKEGLKLCISEPSTGKYYEQEYRLFLKLGDIYSKGEDRLDYPNAIGIYQYLLKLIDKLPDKIEKEEKCKEVAGKIALTEEGFIKQARLDRKIPEGYIKKVSFNKIEEYKAELEKHRFSIGGRLEGIKDLGLNKAEVESNPVEQLLSLLLEKIDLGKLINPVNTQQIVEGTNLVIENYLDSLIDKDTLTQIREKFLQTKLLNYEELRQRALKIKEIYKDIKEFFIGSRDIKGEIEKTGLINKLVEDCIEELGGLPQIKGRDVVYSFFGMGSMGLGTMTPWSDMEWGIFIEEGLGEEEGKVKEYFRNLTALLHIKIIRFGESPLRMLGIKELNNFRKTDNNDSEHNWFYDRLIKSGFSFDGP</sequence>
<proteinExistence type="predicted"/>